<dbReference type="Pfam" id="PF02481">
    <property type="entry name" value="DNA_processg_A"/>
    <property type="match status" value="1"/>
</dbReference>
<dbReference type="EMBL" id="BMJS01000009">
    <property type="protein sequence ID" value="GGF95536.1"/>
    <property type="molecule type" value="Genomic_DNA"/>
</dbReference>
<dbReference type="AlphaFoldDB" id="A0A8J2Z4B5"/>
<dbReference type="GO" id="GO:0009294">
    <property type="term" value="P:DNA-mediated transformation"/>
    <property type="evidence" value="ECO:0007669"/>
    <property type="project" value="InterPro"/>
</dbReference>
<dbReference type="Gene3D" id="1.10.10.10">
    <property type="entry name" value="Winged helix-like DNA-binding domain superfamily/Winged helix DNA-binding domain"/>
    <property type="match status" value="1"/>
</dbReference>
<proteinExistence type="inferred from homology"/>
<reference evidence="4" key="1">
    <citation type="journal article" date="2014" name="Int. J. Syst. Evol. Microbiol.">
        <title>Complete genome sequence of Corynebacterium casei LMG S-19264T (=DSM 44701T), isolated from a smear-ripened cheese.</title>
        <authorList>
            <consortium name="US DOE Joint Genome Institute (JGI-PGF)"/>
            <person name="Walter F."/>
            <person name="Albersmeier A."/>
            <person name="Kalinowski J."/>
            <person name="Ruckert C."/>
        </authorList>
    </citation>
    <scope>NUCLEOTIDE SEQUENCE</scope>
    <source>
        <strain evidence="4">CGMCC 1.15758</strain>
    </source>
</reference>
<name>A0A8J2Z4B5_9GAMM</name>
<dbReference type="PANTHER" id="PTHR43022">
    <property type="entry name" value="PROTEIN SMF"/>
    <property type="match status" value="1"/>
</dbReference>
<dbReference type="NCBIfam" id="TIGR00732">
    <property type="entry name" value="dprA"/>
    <property type="match status" value="1"/>
</dbReference>
<comment type="similarity">
    <text evidence="1">Belongs to the DprA/Smf family.</text>
</comment>
<gene>
    <name evidence="4" type="ORF">GCM10010995_10970</name>
</gene>
<dbReference type="Pfam" id="PF17782">
    <property type="entry name" value="WHD_DprA"/>
    <property type="match status" value="1"/>
</dbReference>
<evidence type="ECO:0000313" key="5">
    <source>
        <dbReference type="Proteomes" id="UP000636949"/>
    </source>
</evidence>
<reference evidence="4" key="2">
    <citation type="submission" date="2020-09" db="EMBL/GenBank/DDBJ databases">
        <authorList>
            <person name="Sun Q."/>
            <person name="Zhou Y."/>
        </authorList>
    </citation>
    <scope>NUCLEOTIDE SEQUENCE</scope>
    <source>
        <strain evidence="4">CGMCC 1.15758</strain>
    </source>
</reference>
<evidence type="ECO:0000259" key="2">
    <source>
        <dbReference type="Pfam" id="PF02481"/>
    </source>
</evidence>
<dbReference type="InterPro" id="IPR036388">
    <property type="entry name" value="WH-like_DNA-bd_sf"/>
</dbReference>
<comment type="caution">
    <text evidence="4">The sequence shown here is derived from an EMBL/GenBank/DDBJ whole genome shotgun (WGS) entry which is preliminary data.</text>
</comment>
<dbReference type="SUPFAM" id="SSF102405">
    <property type="entry name" value="MCP/YpsA-like"/>
    <property type="match status" value="1"/>
</dbReference>
<dbReference type="InterPro" id="IPR003488">
    <property type="entry name" value="DprA"/>
</dbReference>
<protein>
    <submittedName>
        <fullName evidence="4">DNA protecting protein DprA</fullName>
    </submittedName>
</protein>
<sequence length="360" mass="39820">MQNMSFSVLHTIPGFSFKHYQKLVSLEVSIDDFLAKPHNYQHALNLNHEMITFIQEQKFTPYLKKLETWLTSSDKHHLIHLTDLAFPPQLKQISDPPLSLYAIGDIALLNTLQLAIVGTRQASLYGSECIKALIPNLLQAKLTINSGMALGIDTLAHQEALNQNGKTIAVLGTGVNTCYPAQNRHLYAQIQNHGLVISEFLLGQAPKRFHFPKRNRLISGLSLGVVVIEAAHKSGSLITAMHALEQNRDVFAIPGNIFHNQSNGCHKLIQMGAKLVCSAEDIIEELNLTQTLNTSQTPFQQSLLLTSEQQLVFDSIGSSCTTIDKIIDTTNLTYAKITGILFELEMEALVSAVPGGYKRI</sequence>
<evidence type="ECO:0000313" key="4">
    <source>
        <dbReference type="EMBL" id="GGF95536.1"/>
    </source>
</evidence>
<dbReference type="OrthoDB" id="9785707at2"/>
<evidence type="ECO:0000256" key="1">
    <source>
        <dbReference type="ARBA" id="ARBA00006525"/>
    </source>
</evidence>
<dbReference type="Gene3D" id="3.40.50.450">
    <property type="match status" value="1"/>
</dbReference>
<keyword evidence="5" id="KW-1185">Reference proteome</keyword>
<dbReference type="PANTHER" id="PTHR43022:SF1">
    <property type="entry name" value="PROTEIN SMF"/>
    <property type="match status" value="1"/>
</dbReference>
<dbReference type="InterPro" id="IPR041614">
    <property type="entry name" value="DprA_WH"/>
</dbReference>
<accession>A0A8J2Z4B5</accession>
<feature type="domain" description="Smf/DprA SLOG" evidence="2">
    <location>
        <begin position="78"/>
        <end position="286"/>
    </location>
</feature>
<feature type="domain" description="DprA winged helix" evidence="3">
    <location>
        <begin position="305"/>
        <end position="356"/>
    </location>
</feature>
<dbReference type="InterPro" id="IPR057666">
    <property type="entry name" value="DrpA_SLOG"/>
</dbReference>
<evidence type="ECO:0000259" key="3">
    <source>
        <dbReference type="Pfam" id="PF17782"/>
    </source>
</evidence>
<dbReference type="Proteomes" id="UP000636949">
    <property type="component" value="Unassembled WGS sequence"/>
</dbReference>
<organism evidence="4 5">
    <name type="scientific">Cysteiniphilum litorale</name>
    <dbReference type="NCBI Taxonomy" id="2056700"/>
    <lineage>
        <taxon>Bacteria</taxon>
        <taxon>Pseudomonadati</taxon>
        <taxon>Pseudomonadota</taxon>
        <taxon>Gammaproteobacteria</taxon>
        <taxon>Thiotrichales</taxon>
        <taxon>Fastidiosibacteraceae</taxon>
        <taxon>Cysteiniphilum</taxon>
    </lineage>
</organism>